<dbReference type="AlphaFoldDB" id="A0A194VU52"/>
<evidence type="ECO:0000313" key="2">
    <source>
        <dbReference type="EMBL" id="KUI67335.1"/>
    </source>
</evidence>
<evidence type="ECO:0000313" key="3">
    <source>
        <dbReference type="Proteomes" id="UP000078559"/>
    </source>
</evidence>
<organism evidence="2 3">
    <name type="scientific">Cytospora mali</name>
    <name type="common">Apple Valsa canker fungus</name>
    <name type="synonym">Valsa mali</name>
    <dbReference type="NCBI Taxonomy" id="578113"/>
    <lineage>
        <taxon>Eukaryota</taxon>
        <taxon>Fungi</taxon>
        <taxon>Dikarya</taxon>
        <taxon>Ascomycota</taxon>
        <taxon>Pezizomycotina</taxon>
        <taxon>Sordariomycetes</taxon>
        <taxon>Sordariomycetidae</taxon>
        <taxon>Diaporthales</taxon>
        <taxon>Cytosporaceae</taxon>
        <taxon>Cytospora</taxon>
    </lineage>
</organism>
<accession>A0A194VU52</accession>
<gene>
    <name evidence="2" type="ORF">VM1G_03465</name>
</gene>
<dbReference type="OrthoDB" id="5213490at2759"/>
<name>A0A194VU52_CYTMA</name>
<feature type="region of interest" description="Disordered" evidence="1">
    <location>
        <begin position="323"/>
        <end position="351"/>
    </location>
</feature>
<feature type="region of interest" description="Disordered" evidence="1">
    <location>
        <begin position="622"/>
        <end position="656"/>
    </location>
</feature>
<proteinExistence type="predicted"/>
<protein>
    <submittedName>
        <fullName evidence="2">Uncharacterized protein</fullName>
    </submittedName>
</protein>
<dbReference type="SUPFAM" id="SSF52058">
    <property type="entry name" value="L domain-like"/>
    <property type="match status" value="1"/>
</dbReference>
<dbReference type="Proteomes" id="UP000078559">
    <property type="component" value="Chromosome 3"/>
</dbReference>
<sequence>MDEPPPSYKEAIRQKDWLEVVAPYIDIRDYASLCRVSQRLYAVFAIRLWKDPLTMLRQLQRNANSVVPYSEHLWLTYFFEQMVGGLRKSTASMVAVMDCRDITTALCGFGPNPLDSNTLRDIPACFPNLRCLLLDDHSAVDLSMLSRDRVLSLYPRTSLSKLHLLSLANCGLPLPARFAANRWLIGLVYLDLSNTPGSLQSQIDQKSLKVANLPQLRILKIKGKGLDYATASAVVREFRTRLWSLDVSSNSLNDNFLNDLTELSLPTYSNIKLQTDGHFEVEGKIRSISDNSGYPNGRFYFIEESAWSATFNCPERYLADTPIYRPEDTDGGDNEGPLTLRTRSNGRDRVRGDSAVDAMRVLAGGPGEGIPDAPHLRYTPHWPSPQAGTTHLHLNDLVVRAPAVHRLLQRSPGFIEHFECDGAILPLHHQGSALFRMIPWLPKSTILYGLPGAAYLFRPVISSNLRVLKIHHSLVTNIPTVASRTKDVLAKLWLAETCLRKRLNLAYPQTYVPDMNPRLYSLTLCMIPRYSTGAVTERLINFLKLAARQEQMIEKVKAGMPPRGPPVLQGLRHIRLEFDFDAEDEFASLENEADEVDPSELLNRGVDGFSFFSESAWDLSSSSVNSKAKEQPSVASTAMKPSEQRGAGNHTGTTMPKKLDCAPFNQSEGQHIRVAITPTNAPNQQLTVPVWIGSGIISPDNPPAINEYMRNLCDPTNAQEVIAATPCHVVAGVPAGSFVFHRAWDAMLLPTAEEIRPPTRAALRGMKDVLEEIKVFRREARIKYAEMEKRRWDRRGVWIGNHDHWKGKLQVAVPQGSAQSSDYWR</sequence>
<dbReference type="Gene3D" id="3.80.10.10">
    <property type="entry name" value="Ribonuclease Inhibitor"/>
    <property type="match status" value="1"/>
</dbReference>
<evidence type="ECO:0000256" key="1">
    <source>
        <dbReference type="SAM" id="MobiDB-lite"/>
    </source>
</evidence>
<reference evidence="2" key="1">
    <citation type="submission" date="2014-12" db="EMBL/GenBank/DDBJ databases">
        <title>Genome Sequence of Valsa Canker Pathogens Uncovers a Specific Adaption of Colonization on Woody Bark.</title>
        <authorList>
            <person name="Yin Z."/>
            <person name="Liu H."/>
            <person name="Gao X."/>
            <person name="Li Z."/>
            <person name="Song N."/>
            <person name="Ke X."/>
            <person name="Dai Q."/>
            <person name="Wu Y."/>
            <person name="Sun Y."/>
            <person name="Xu J.-R."/>
            <person name="Kang Z.K."/>
            <person name="Wang L."/>
            <person name="Huang L."/>
        </authorList>
    </citation>
    <scope>NUCLEOTIDE SEQUENCE [LARGE SCALE GENOMIC DNA]</scope>
    <source>
        <strain evidence="2">03-8</strain>
    </source>
</reference>
<dbReference type="EMBL" id="CM003100">
    <property type="protein sequence ID" value="KUI67335.1"/>
    <property type="molecule type" value="Genomic_DNA"/>
</dbReference>
<dbReference type="InterPro" id="IPR032675">
    <property type="entry name" value="LRR_dom_sf"/>
</dbReference>
<keyword evidence="3" id="KW-1185">Reference proteome</keyword>